<proteinExistence type="predicted"/>
<name>A0A175W1F1_9PEZI</name>
<evidence type="ECO:0000313" key="3">
    <source>
        <dbReference type="Proteomes" id="UP000078237"/>
    </source>
</evidence>
<dbReference type="STRING" id="100816.A0A175W1F1"/>
<dbReference type="AlphaFoldDB" id="A0A175W1F1"/>
<organism evidence="2 3">
    <name type="scientific">Madurella mycetomatis</name>
    <dbReference type="NCBI Taxonomy" id="100816"/>
    <lineage>
        <taxon>Eukaryota</taxon>
        <taxon>Fungi</taxon>
        <taxon>Dikarya</taxon>
        <taxon>Ascomycota</taxon>
        <taxon>Pezizomycotina</taxon>
        <taxon>Sordariomycetes</taxon>
        <taxon>Sordariomycetidae</taxon>
        <taxon>Sordariales</taxon>
        <taxon>Sordariales incertae sedis</taxon>
        <taxon>Madurella</taxon>
    </lineage>
</organism>
<evidence type="ECO:0000256" key="1">
    <source>
        <dbReference type="SAM" id="MobiDB-lite"/>
    </source>
</evidence>
<dbReference type="Pfam" id="PF09724">
    <property type="entry name" value="Dcc1"/>
    <property type="match status" value="1"/>
</dbReference>
<evidence type="ECO:0000313" key="2">
    <source>
        <dbReference type="EMBL" id="KXX77261.1"/>
    </source>
</evidence>
<keyword evidence="3" id="KW-1185">Reference proteome</keyword>
<accession>A0A175W1F1</accession>
<protein>
    <recommendedName>
        <fullName evidence="4">Sister chromatid cohesion protein DCC1</fullName>
    </recommendedName>
</protein>
<feature type="region of interest" description="Disordered" evidence="1">
    <location>
        <begin position="46"/>
        <end position="66"/>
    </location>
</feature>
<gene>
    <name evidence="2" type="ORF">MMYC01_204926</name>
</gene>
<sequence length="145" mass="15002">MSSQGNAGIPLSHAADGVGYKLLELPPELLELLESNDPPTLTLHPSPTAALLKTPSGDGNASNKTYSLRQKNTSNALFLLAPATTTASAAGDEDASMQVVRVSGLHAIATVHETIELIPEAAGGVEAAAAPKARGKWHEKFGRGR</sequence>
<dbReference type="EMBL" id="LCTW02000170">
    <property type="protein sequence ID" value="KXX77261.1"/>
    <property type="molecule type" value="Genomic_DNA"/>
</dbReference>
<reference evidence="2 3" key="1">
    <citation type="journal article" date="2016" name="Genome Announc.">
        <title>Genome Sequence of Madurella mycetomatis mm55, Isolated from a Human Mycetoma Case in Sudan.</title>
        <authorList>
            <person name="Smit S."/>
            <person name="Derks M.F."/>
            <person name="Bervoets S."/>
            <person name="Fahal A."/>
            <person name="van Leeuwen W."/>
            <person name="van Belkum A."/>
            <person name="van de Sande W.W."/>
        </authorList>
    </citation>
    <scope>NUCLEOTIDE SEQUENCE [LARGE SCALE GENOMIC DNA]</scope>
    <source>
        <strain evidence="3">mm55</strain>
    </source>
</reference>
<dbReference type="GO" id="GO:0031390">
    <property type="term" value="C:Ctf18 RFC-like complex"/>
    <property type="evidence" value="ECO:0007669"/>
    <property type="project" value="InterPro"/>
</dbReference>
<comment type="caution">
    <text evidence="2">The sequence shown here is derived from an EMBL/GenBank/DDBJ whole genome shotgun (WGS) entry which is preliminary data.</text>
</comment>
<feature type="compositionally biased region" description="Polar residues" evidence="1">
    <location>
        <begin position="57"/>
        <end position="66"/>
    </location>
</feature>
<evidence type="ECO:0008006" key="4">
    <source>
        <dbReference type="Google" id="ProtNLM"/>
    </source>
</evidence>
<dbReference type="Proteomes" id="UP000078237">
    <property type="component" value="Unassembled WGS sequence"/>
</dbReference>
<dbReference type="InterPro" id="IPR019128">
    <property type="entry name" value="Dcc1"/>
</dbReference>
<dbReference type="GO" id="GO:0007064">
    <property type="term" value="P:mitotic sister chromatid cohesion"/>
    <property type="evidence" value="ECO:0007669"/>
    <property type="project" value="InterPro"/>
</dbReference>
<dbReference type="OrthoDB" id="5199543at2759"/>
<dbReference type="VEuPathDB" id="FungiDB:MMYC01_204926"/>